<dbReference type="Gene3D" id="3.40.50.10260">
    <property type="entry name" value="YjeF N-terminal domain"/>
    <property type="match status" value="1"/>
</dbReference>
<feature type="binding site" evidence="1">
    <location>
        <begin position="159"/>
        <end position="165"/>
    </location>
    <ligand>
        <name>(6S)-NADPHX</name>
        <dbReference type="ChEBI" id="CHEBI:64076"/>
    </ligand>
</feature>
<comment type="caution">
    <text evidence="3">The sequence shown here is derived from an EMBL/GenBank/DDBJ whole genome shotgun (WGS) entry which is preliminary data.</text>
</comment>
<feature type="binding site" evidence="1">
    <location>
        <position position="155"/>
    </location>
    <ligand>
        <name>K(+)</name>
        <dbReference type="ChEBI" id="CHEBI:29103"/>
    </ligand>
</feature>
<dbReference type="GO" id="GO:0052856">
    <property type="term" value="F:NAD(P)HX epimerase activity"/>
    <property type="evidence" value="ECO:0007669"/>
    <property type="project" value="UniProtKB-UniRule"/>
</dbReference>
<dbReference type="NCBIfam" id="TIGR00197">
    <property type="entry name" value="yjeF_nterm"/>
    <property type="match status" value="1"/>
</dbReference>
<gene>
    <name evidence="1" type="primary">nnrE</name>
    <name evidence="3" type="ORF">BXY66_1185</name>
</gene>
<comment type="caution">
    <text evidence="1">Lacks conserved residue(s) required for the propagation of feature annotation.</text>
</comment>
<keyword evidence="4" id="KW-1185">Reference proteome</keyword>
<feature type="binding site" evidence="1">
    <location>
        <position position="192"/>
    </location>
    <ligand>
        <name>(6S)-NADPHX</name>
        <dbReference type="ChEBI" id="CHEBI:64076"/>
    </ligand>
</feature>
<keyword evidence="3" id="KW-0808">Transferase</keyword>
<dbReference type="GO" id="GO:0046872">
    <property type="term" value="F:metal ion binding"/>
    <property type="evidence" value="ECO:0007669"/>
    <property type="project" value="UniProtKB-KW"/>
</dbReference>
<feature type="binding site" evidence="1">
    <location>
        <position position="195"/>
    </location>
    <ligand>
        <name>K(+)</name>
        <dbReference type="ChEBI" id="CHEBI:29103"/>
    </ligand>
</feature>
<dbReference type="Proteomes" id="UP000295673">
    <property type="component" value="Unassembled WGS sequence"/>
</dbReference>
<feature type="binding site" evidence="1">
    <location>
        <position position="85"/>
    </location>
    <ligand>
        <name>K(+)</name>
        <dbReference type="ChEBI" id="CHEBI:29103"/>
    </ligand>
</feature>
<dbReference type="InterPro" id="IPR004443">
    <property type="entry name" value="YjeF_N_dom"/>
</dbReference>
<dbReference type="EMBL" id="SMGR01000001">
    <property type="protein sequence ID" value="TCL09142.1"/>
    <property type="molecule type" value="Genomic_DNA"/>
</dbReference>
<proteinExistence type="inferred from homology"/>
<dbReference type="RefSeq" id="WP_132859205.1">
    <property type="nucleotide sequence ID" value="NZ_SMGR01000001.1"/>
</dbReference>
<dbReference type="SUPFAM" id="SSF64153">
    <property type="entry name" value="YjeF N-terminal domain-like"/>
    <property type="match status" value="1"/>
</dbReference>
<keyword evidence="1" id="KW-0479">Metal-binding</keyword>
<name>A0A4R1NVM8_9RHOB</name>
<reference evidence="3 4" key="1">
    <citation type="submission" date="2019-03" db="EMBL/GenBank/DDBJ databases">
        <title>Genomic Encyclopedia of Archaeal and Bacterial Type Strains, Phase II (KMG-II): from individual species to whole genera.</title>
        <authorList>
            <person name="Goeker M."/>
        </authorList>
    </citation>
    <scope>NUCLEOTIDE SEQUENCE [LARGE SCALE GENOMIC DNA]</scope>
    <source>
        <strain evidence="3 4">DSM 26433</strain>
    </source>
</reference>
<sequence length="256" mass="28575">MSELLTAAQMRAIEQAAIESAEVTGLELMERAGRGVVEAIFEEWPELDTPKMAHGAGLRAKAARWRLRRAVGTPRIGVLCGPGNNGGYGFVIAKLLADRGLNVEVFFLGPPSIQPPEAHKCAELWYKKYKQLHAIYPLGHRDMRLAEKKFDVFVDAIFGTGLDRPLPEEILELFNNIRYERNWQSNRLVAVDILSGLNGDTGEEMSELCLRADLTVTFHRAKCGHTRRRAKEWSGKLVVKDIGLGNGPQVDQKNEN</sequence>
<accession>A0A4R1NVM8</accession>
<dbReference type="InterPro" id="IPR036652">
    <property type="entry name" value="YjeF_N_dom_sf"/>
</dbReference>
<evidence type="ECO:0000259" key="2">
    <source>
        <dbReference type="PROSITE" id="PS51385"/>
    </source>
</evidence>
<dbReference type="Pfam" id="PF03853">
    <property type="entry name" value="YjeF_N"/>
    <property type="match status" value="1"/>
</dbReference>
<keyword evidence="1" id="KW-0413">Isomerase</keyword>
<comment type="catalytic activity">
    <reaction evidence="1">
        <text>(6R)-NADPHX = (6S)-NADPHX</text>
        <dbReference type="Rhea" id="RHEA:32227"/>
        <dbReference type="ChEBI" id="CHEBI:64076"/>
        <dbReference type="ChEBI" id="CHEBI:64077"/>
        <dbReference type="EC" id="5.1.99.6"/>
    </reaction>
</comment>
<keyword evidence="1" id="KW-0520">NAD</keyword>
<comment type="function">
    <text evidence="1">Catalyzes the epimerization of the S- and R-forms of NAD(P)HX, a damaged form of NAD(P)H that is a result of enzymatic or heat-dependent hydration. This is a prerequisite for the S-specific NAD(P)H-hydrate dehydratase to allow the repair of both epimers of NAD(P)HX.</text>
</comment>
<organism evidence="3 4">
    <name type="scientific">Shimia isoporae</name>
    <dbReference type="NCBI Taxonomy" id="647720"/>
    <lineage>
        <taxon>Bacteria</taxon>
        <taxon>Pseudomonadati</taxon>
        <taxon>Pseudomonadota</taxon>
        <taxon>Alphaproteobacteria</taxon>
        <taxon>Rhodobacterales</taxon>
        <taxon>Roseobacteraceae</taxon>
    </lineage>
</organism>
<comment type="cofactor">
    <cofactor evidence="1">
        <name>K(+)</name>
        <dbReference type="ChEBI" id="CHEBI:29103"/>
    </cofactor>
    <text evidence="1">Binds 1 potassium ion per subunit.</text>
</comment>
<dbReference type="GO" id="GO:0016301">
    <property type="term" value="F:kinase activity"/>
    <property type="evidence" value="ECO:0007669"/>
    <property type="project" value="UniProtKB-KW"/>
</dbReference>
<keyword evidence="3" id="KW-0418">Kinase</keyword>
<feature type="binding site" evidence="1">
    <location>
        <begin position="84"/>
        <end position="88"/>
    </location>
    <ligand>
        <name>(6S)-NADPHX</name>
        <dbReference type="ChEBI" id="CHEBI:64076"/>
    </ligand>
</feature>
<dbReference type="PROSITE" id="PS51385">
    <property type="entry name" value="YJEF_N"/>
    <property type="match status" value="1"/>
</dbReference>
<protein>
    <recommendedName>
        <fullName evidence="1">NAD(P)H-hydrate epimerase</fullName>
        <ecNumber evidence="1">5.1.99.6</ecNumber>
    </recommendedName>
    <alternativeName>
        <fullName evidence="1">NAD(P)HX epimerase</fullName>
    </alternativeName>
</protein>
<evidence type="ECO:0000313" key="4">
    <source>
        <dbReference type="Proteomes" id="UP000295673"/>
    </source>
</evidence>
<evidence type="ECO:0000256" key="1">
    <source>
        <dbReference type="HAMAP-Rule" id="MF_01966"/>
    </source>
</evidence>
<dbReference type="HAMAP" id="MF_01966">
    <property type="entry name" value="NADHX_epimerase"/>
    <property type="match status" value="1"/>
</dbReference>
<keyword evidence="1" id="KW-0547">Nucleotide-binding</keyword>
<dbReference type="GO" id="GO:0000166">
    <property type="term" value="F:nucleotide binding"/>
    <property type="evidence" value="ECO:0007669"/>
    <property type="project" value="UniProtKB-KW"/>
</dbReference>
<dbReference type="AlphaFoldDB" id="A0A4R1NVM8"/>
<feature type="domain" description="YjeF N-terminal" evidence="2">
    <location>
        <begin position="10"/>
        <end position="250"/>
    </location>
</feature>
<comment type="catalytic activity">
    <reaction evidence="1">
        <text>(6R)-NADHX = (6S)-NADHX</text>
        <dbReference type="Rhea" id="RHEA:32215"/>
        <dbReference type="ChEBI" id="CHEBI:64074"/>
        <dbReference type="ChEBI" id="CHEBI:64075"/>
        <dbReference type="EC" id="5.1.99.6"/>
    </reaction>
</comment>
<keyword evidence="1" id="KW-0521">NADP</keyword>
<dbReference type="EC" id="5.1.99.6" evidence="1"/>
<evidence type="ECO:0000313" key="3">
    <source>
        <dbReference type="EMBL" id="TCL09142.1"/>
    </source>
</evidence>
<comment type="similarity">
    <text evidence="1">Belongs to the NnrE/AIBP family.</text>
</comment>
<keyword evidence="1" id="KW-0630">Potassium</keyword>
<dbReference type="OrthoDB" id="9806925at2"/>